<reference evidence="2 3" key="1">
    <citation type="submission" date="2022-07" db="EMBL/GenBank/DDBJ databases">
        <authorList>
            <person name="Li W.-J."/>
            <person name="Deng Q.-Q."/>
        </authorList>
    </citation>
    <scope>NUCLEOTIDE SEQUENCE [LARGE SCALE GENOMIC DNA]</scope>
    <source>
        <strain evidence="2 3">SYSU M60028</strain>
    </source>
</reference>
<keyword evidence="1" id="KW-1133">Transmembrane helix</keyword>
<dbReference type="Proteomes" id="UP001205890">
    <property type="component" value="Unassembled WGS sequence"/>
</dbReference>
<feature type="transmembrane region" description="Helical" evidence="1">
    <location>
        <begin position="31"/>
        <end position="50"/>
    </location>
</feature>
<evidence type="ECO:0000313" key="2">
    <source>
        <dbReference type="EMBL" id="MCP8939385.1"/>
    </source>
</evidence>
<dbReference type="EMBL" id="JANCLU010000011">
    <property type="protein sequence ID" value="MCP8939385.1"/>
    <property type="molecule type" value="Genomic_DNA"/>
</dbReference>
<evidence type="ECO:0000313" key="3">
    <source>
        <dbReference type="Proteomes" id="UP001205890"/>
    </source>
</evidence>
<proteinExistence type="predicted"/>
<protein>
    <submittedName>
        <fullName evidence="2">Uncharacterized protein</fullName>
    </submittedName>
</protein>
<comment type="caution">
    <text evidence="2">The sequence shown here is derived from an EMBL/GenBank/DDBJ whole genome shotgun (WGS) entry which is preliminary data.</text>
</comment>
<feature type="transmembrane region" description="Helical" evidence="1">
    <location>
        <begin position="62"/>
        <end position="86"/>
    </location>
</feature>
<organism evidence="2 3">
    <name type="scientific">Alsobacter ponti</name>
    <dbReference type="NCBI Taxonomy" id="2962936"/>
    <lineage>
        <taxon>Bacteria</taxon>
        <taxon>Pseudomonadati</taxon>
        <taxon>Pseudomonadota</taxon>
        <taxon>Alphaproteobacteria</taxon>
        <taxon>Hyphomicrobiales</taxon>
        <taxon>Alsobacteraceae</taxon>
        <taxon>Alsobacter</taxon>
    </lineage>
</organism>
<keyword evidence="1" id="KW-0812">Transmembrane</keyword>
<gene>
    <name evidence="2" type="ORF">NK718_12745</name>
</gene>
<dbReference type="RefSeq" id="WP_254742753.1">
    <property type="nucleotide sequence ID" value="NZ_JANCLU010000011.1"/>
</dbReference>
<name>A0ABT1LD05_9HYPH</name>
<evidence type="ECO:0000256" key="1">
    <source>
        <dbReference type="SAM" id="Phobius"/>
    </source>
</evidence>
<feature type="transmembrane region" description="Helical" evidence="1">
    <location>
        <begin position="128"/>
        <end position="156"/>
    </location>
</feature>
<keyword evidence="1" id="KW-0472">Membrane</keyword>
<keyword evidence="3" id="KW-1185">Reference proteome</keyword>
<accession>A0ABT1LD05</accession>
<sequence>MADLEGEELKKHVKERQAIFVEILSKTYDRAAAYTNVVLIGGYAAAFTIWSNTKMFLPKSATLWTGGLLLLSLSAFVFFEVIKMVLNAKLFLSMYSLALSEQEPVAFERKVKEAQLAEQRLSVVMVRWWILTLIICVPSALVSLFILIVSYATAIYRLE</sequence>